<dbReference type="InterPro" id="IPR025736">
    <property type="entry name" value="PucR_C-HTH_dom"/>
</dbReference>
<dbReference type="Pfam" id="PF13556">
    <property type="entry name" value="HTH_30"/>
    <property type="match status" value="1"/>
</dbReference>
<organism evidence="2 3">
    <name type="scientific">Actinoallomurus acaciae</name>
    <dbReference type="NCBI Taxonomy" id="502577"/>
    <lineage>
        <taxon>Bacteria</taxon>
        <taxon>Bacillati</taxon>
        <taxon>Actinomycetota</taxon>
        <taxon>Actinomycetes</taxon>
        <taxon>Streptosporangiales</taxon>
        <taxon>Thermomonosporaceae</taxon>
        <taxon>Actinoallomurus</taxon>
    </lineage>
</organism>
<keyword evidence="3" id="KW-1185">Reference proteome</keyword>
<dbReference type="Proteomes" id="UP001589627">
    <property type="component" value="Unassembled WGS sequence"/>
</dbReference>
<evidence type="ECO:0000259" key="1">
    <source>
        <dbReference type="Pfam" id="PF13556"/>
    </source>
</evidence>
<feature type="domain" description="PucR C-terminal helix-turn-helix" evidence="1">
    <location>
        <begin position="3"/>
        <end position="54"/>
    </location>
</feature>
<name>A0ABV5YU40_9ACTN</name>
<reference evidence="2 3" key="1">
    <citation type="submission" date="2024-09" db="EMBL/GenBank/DDBJ databases">
        <authorList>
            <person name="Sun Q."/>
            <person name="Mori K."/>
        </authorList>
    </citation>
    <scope>NUCLEOTIDE SEQUENCE [LARGE SCALE GENOMIC DNA]</scope>
    <source>
        <strain evidence="2 3">TBRC 0563</strain>
    </source>
</reference>
<accession>A0ABV5YU40</accession>
<dbReference type="EMBL" id="JBHLZP010000539">
    <property type="protein sequence ID" value="MFB9838583.1"/>
    <property type="molecule type" value="Genomic_DNA"/>
</dbReference>
<sequence>MAIYFGTGGSLARTAERLHIHTNTVTQRLERIGRLIGADWQQADRALQIQLALHLHRLRGSLTL</sequence>
<dbReference type="RefSeq" id="WP_378211622.1">
    <property type="nucleotide sequence ID" value="NZ_JBHLZP010000539.1"/>
</dbReference>
<dbReference type="PANTHER" id="PTHR33744:SF1">
    <property type="entry name" value="DNA-BINDING TRANSCRIPTIONAL ACTIVATOR ADER"/>
    <property type="match status" value="1"/>
</dbReference>
<protein>
    <submittedName>
        <fullName evidence="2">Helix-turn-helix domain-containing protein</fullName>
    </submittedName>
</protein>
<dbReference type="PANTHER" id="PTHR33744">
    <property type="entry name" value="CARBOHYDRATE DIACID REGULATOR"/>
    <property type="match status" value="1"/>
</dbReference>
<comment type="caution">
    <text evidence="2">The sequence shown here is derived from an EMBL/GenBank/DDBJ whole genome shotgun (WGS) entry which is preliminary data.</text>
</comment>
<dbReference type="InterPro" id="IPR042070">
    <property type="entry name" value="PucR_C-HTH_sf"/>
</dbReference>
<dbReference type="Gene3D" id="1.10.10.2840">
    <property type="entry name" value="PucR C-terminal helix-turn-helix domain"/>
    <property type="match status" value="1"/>
</dbReference>
<gene>
    <name evidence="2" type="ORF">ACFFNX_41195</name>
</gene>
<evidence type="ECO:0000313" key="2">
    <source>
        <dbReference type="EMBL" id="MFB9838583.1"/>
    </source>
</evidence>
<evidence type="ECO:0000313" key="3">
    <source>
        <dbReference type="Proteomes" id="UP001589627"/>
    </source>
</evidence>
<proteinExistence type="predicted"/>
<dbReference type="InterPro" id="IPR051448">
    <property type="entry name" value="CdaR-like_regulators"/>
</dbReference>